<dbReference type="PANTHER" id="PTHR35866">
    <property type="entry name" value="PUTATIVE-RELATED"/>
    <property type="match status" value="1"/>
</dbReference>
<evidence type="ECO:0000313" key="2">
    <source>
        <dbReference type="EMBL" id="CEJ06200.1"/>
    </source>
</evidence>
<organism evidence="1">
    <name type="scientific">Acididesulfobacillus acetoxydans</name>
    <dbReference type="NCBI Taxonomy" id="1561005"/>
    <lineage>
        <taxon>Bacteria</taxon>
        <taxon>Bacillati</taxon>
        <taxon>Bacillota</taxon>
        <taxon>Clostridia</taxon>
        <taxon>Eubacteriales</taxon>
        <taxon>Peptococcaceae</taxon>
        <taxon>Acididesulfobacillus</taxon>
    </lineage>
</organism>
<sequence length="241" mass="27791">MEEHDQILDEDSEFTFHCHDGLDCFGTCCRDINIFLTPYDVLRLKNFLRLSSGGFLARYTLRVPVHQSGFSFVQIKMSEEDSLKCPFITPKGCRVYPERPWACRIAPVKMLDGKKYSFCFESSFCHGLNEPKVQTVKEWLGDQGLEIYGAMEKRFGEIPLRVKLSGDRETDEKFAEFFFMACYDLDGFRDYLAHRPSLFENTAFRGNRPEPAELDDVQLMKFAFELLAEGPEGLKTLLPAE</sequence>
<dbReference type="PANTHER" id="PTHR35866:SF1">
    <property type="entry name" value="YKGJ FAMILY CYSTEINE CLUSTER PROTEIN"/>
    <property type="match status" value="1"/>
</dbReference>
<dbReference type="EMBL" id="LR746496">
    <property type="protein sequence ID" value="CAA7599648.1"/>
    <property type="molecule type" value="Genomic_DNA"/>
</dbReference>
<reference evidence="2" key="1">
    <citation type="submission" date="2014-11" db="EMBL/GenBank/DDBJ databases">
        <authorList>
            <person name="Hornung B.V."/>
        </authorList>
    </citation>
    <scope>NUCLEOTIDE SEQUENCE</scope>
    <source>
        <strain evidence="2">INE</strain>
    </source>
</reference>
<dbReference type="Proteomes" id="UP000836597">
    <property type="component" value="Chromosome"/>
</dbReference>
<protein>
    <submittedName>
        <fullName evidence="1">Zinc- or iron-chelating domain containing protein</fullName>
    </submittedName>
    <submittedName>
        <fullName evidence="2">Zinc-or iron-chelating domain</fullName>
    </submittedName>
</protein>
<accession>A0A8S0W1P0</accession>
<proteinExistence type="predicted"/>
<dbReference type="InterPro" id="IPR005358">
    <property type="entry name" value="Puta_zinc/iron-chelating_dom"/>
</dbReference>
<evidence type="ECO:0000313" key="3">
    <source>
        <dbReference type="Proteomes" id="UP001071230"/>
    </source>
</evidence>
<dbReference type="Proteomes" id="UP001071230">
    <property type="component" value="Unassembled WGS sequence"/>
</dbReference>
<dbReference type="EMBL" id="CDGJ01000019">
    <property type="protein sequence ID" value="CEJ06200.1"/>
    <property type="molecule type" value="Genomic_DNA"/>
</dbReference>
<gene>
    <name evidence="1" type="ORF">DEACI_0274</name>
    <name evidence="2" type="ORF">DEACI_0647</name>
</gene>
<dbReference type="Pfam" id="PF03692">
    <property type="entry name" value="CxxCxxCC"/>
    <property type="match status" value="1"/>
</dbReference>
<dbReference type="KEGG" id="aacx:DEACI_0274"/>
<reference evidence="1" key="2">
    <citation type="submission" date="2020-01" db="EMBL/GenBank/DDBJ databases">
        <authorList>
            <person name="Hornung B."/>
        </authorList>
    </citation>
    <scope>NUCLEOTIDE SEQUENCE</scope>
    <source>
        <strain evidence="1">PacBioINE</strain>
    </source>
</reference>
<dbReference type="AlphaFoldDB" id="A0A8S0W1P0"/>
<dbReference type="RefSeq" id="WP_240983428.1">
    <property type="nucleotide sequence ID" value="NZ_CDGJ01000019.1"/>
</dbReference>
<name>A0A8S0W1P0_9FIRM</name>
<keyword evidence="3" id="KW-1185">Reference proteome</keyword>
<evidence type="ECO:0000313" key="1">
    <source>
        <dbReference type="EMBL" id="CAA7599648.1"/>
    </source>
</evidence>